<keyword evidence="1" id="KW-1133">Transmembrane helix</keyword>
<dbReference type="InterPro" id="IPR052336">
    <property type="entry name" value="MlaD_Phospholipid_Transporter"/>
</dbReference>
<protein>
    <submittedName>
        <fullName evidence="3">MCE family protein</fullName>
    </submittedName>
</protein>
<evidence type="ECO:0000259" key="2">
    <source>
        <dbReference type="Pfam" id="PF02470"/>
    </source>
</evidence>
<reference evidence="3 4" key="1">
    <citation type="submission" date="2018-10" db="EMBL/GenBank/DDBJ databases">
        <title>Isolation from cow dung.</title>
        <authorList>
            <person name="Ling L."/>
        </authorList>
    </citation>
    <scope>NUCLEOTIDE SEQUENCE [LARGE SCALE GENOMIC DNA]</scope>
    <source>
        <strain evidence="3 4">NEAU-LL90</strain>
    </source>
</reference>
<dbReference type="InterPro" id="IPR005693">
    <property type="entry name" value="Mce"/>
</dbReference>
<evidence type="ECO:0000313" key="3">
    <source>
        <dbReference type="EMBL" id="RMI28241.1"/>
    </source>
</evidence>
<accession>A0A3M2KT19</accession>
<feature type="transmembrane region" description="Helical" evidence="1">
    <location>
        <begin position="20"/>
        <end position="38"/>
    </location>
</feature>
<evidence type="ECO:0000256" key="1">
    <source>
        <dbReference type="SAM" id="Phobius"/>
    </source>
</evidence>
<dbReference type="RefSeq" id="WP_122191678.1">
    <property type="nucleotide sequence ID" value="NZ_RFFH01000023.1"/>
</dbReference>
<name>A0A3M2KT19_9NOCA</name>
<dbReference type="Proteomes" id="UP000279275">
    <property type="component" value="Unassembled WGS sequence"/>
</dbReference>
<organism evidence="3 4">
    <name type="scientific">Nocardia stercoris</name>
    <dbReference type="NCBI Taxonomy" id="2483361"/>
    <lineage>
        <taxon>Bacteria</taxon>
        <taxon>Bacillati</taxon>
        <taxon>Actinomycetota</taxon>
        <taxon>Actinomycetes</taxon>
        <taxon>Mycobacteriales</taxon>
        <taxon>Nocardiaceae</taxon>
        <taxon>Nocardia</taxon>
    </lineage>
</organism>
<feature type="domain" description="Mce/MlaD" evidence="2">
    <location>
        <begin position="46"/>
        <end position="119"/>
    </location>
</feature>
<proteinExistence type="predicted"/>
<keyword evidence="1" id="KW-0812">Transmembrane</keyword>
<comment type="caution">
    <text evidence="3">The sequence shown here is derived from an EMBL/GenBank/DDBJ whole genome shotgun (WGS) entry which is preliminary data.</text>
</comment>
<sequence>MTYLQRMPDLLRSGSKNRWVRIAAAVVVVAIIGTLAAGKIADIGRKHITAYFPSTKGLYAGDDVRVLGVNVGKIDSITPGPDHVTVKMTVDRGVNIPADAKAVSISPSLVSARFVQLAPVYTTGPKMGDHATIPIERTAVPVEWDDIKAELTKLSTALGPVGNDQQGSFGKFVNTMSDNLGNGNAQAMRDTLRELSSTLNTLSDGRTDLFATVRNLQQFVDVLSKSNDQIVQFGGRLASVSKVLASVSDDLGTGLDSLDVAVADIKRFLDERGGALTESVQRLADATQVLVDKRGDLERLLHAGPTALVNFYQIYKPAQGTLTGAVVGVNFANPVAFLCGSVEALEANDSQKTADLCKQYLGPVLDTMLTNYAPILLNPASGQQAFPNQLTYSTPDVASRVQIPGAPANSMPNGLAGLAVPGGN</sequence>
<keyword evidence="1" id="KW-0472">Membrane</keyword>
<keyword evidence="4" id="KW-1185">Reference proteome</keyword>
<dbReference type="EMBL" id="RFFH01000023">
    <property type="protein sequence ID" value="RMI28241.1"/>
    <property type="molecule type" value="Genomic_DNA"/>
</dbReference>
<dbReference type="PANTHER" id="PTHR33371:SF4">
    <property type="entry name" value="INTERMEMBRANE PHOSPHOLIPID TRANSPORT SYSTEM BINDING PROTEIN MLAD"/>
    <property type="match status" value="1"/>
</dbReference>
<dbReference type="NCBIfam" id="TIGR00996">
    <property type="entry name" value="Mtu_fam_mce"/>
    <property type="match status" value="1"/>
</dbReference>
<evidence type="ECO:0000313" key="4">
    <source>
        <dbReference type="Proteomes" id="UP000279275"/>
    </source>
</evidence>
<dbReference type="Pfam" id="PF02470">
    <property type="entry name" value="MlaD"/>
    <property type="match status" value="1"/>
</dbReference>
<dbReference type="PANTHER" id="PTHR33371">
    <property type="entry name" value="INTERMEMBRANE PHOSPHOLIPID TRANSPORT SYSTEM BINDING PROTEIN MLAD-RELATED"/>
    <property type="match status" value="1"/>
</dbReference>
<dbReference type="OrthoDB" id="4516955at2"/>
<dbReference type="GO" id="GO:0005576">
    <property type="term" value="C:extracellular region"/>
    <property type="evidence" value="ECO:0007669"/>
    <property type="project" value="TreeGrafter"/>
</dbReference>
<dbReference type="AlphaFoldDB" id="A0A3M2KT19"/>
<dbReference type="InterPro" id="IPR003399">
    <property type="entry name" value="Mce/MlaD"/>
</dbReference>
<gene>
    <name evidence="3" type="ORF">EBN03_30795</name>
</gene>